<keyword evidence="14" id="KW-1185">Reference proteome</keyword>
<dbReference type="InterPro" id="IPR041973">
    <property type="entry name" value="KOW_Spt5_1"/>
</dbReference>
<evidence type="ECO:0000256" key="4">
    <source>
        <dbReference type="ARBA" id="ARBA00021370"/>
    </source>
</evidence>
<dbReference type="InterPro" id="IPR036735">
    <property type="entry name" value="NGN_dom_sf"/>
</dbReference>
<reference evidence="13 14" key="1">
    <citation type="journal article" date="2018" name="Evol. Lett.">
        <title>Horizontal gene cluster transfer increased hallucinogenic mushroom diversity.</title>
        <authorList>
            <person name="Reynolds H.T."/>
            <person name="Vijayakumar V."/>
            <person name="Gluck-Thaler E."/>
            <person name="Korotkin H.B."/>
            <person name="Matheny P.B."/>
            <person name="Slot J.C."/>
        </authorList>
    </citation>
    <scope>NUCLEOTIDE SEQUENCE [LARGE SCALE GENOMIC DNA]</scope>
    <source>
        <strain evidence="13 14">SRW20</strain>
    </source>
</reference>
<dbReference type="SMART" id="SM00739">
    <property type="entry name" value="KOW"/>
    <property type="match status" value="4"/>
</dbReference>
<dbReference type="CDD" id="cd09888">
    <property type="entry name" value="NGN_Euk"/>
    <property type="match status" value="2"/>
</dbReference>
<dbReference type="InterPro" id="IPR057936">
    <property type="entry name" value="KOWx_Spt5"/>
</dbReference>
<evidence type="ECO:0000256" key="1">
    <source>
        <dbReference type="ARBA" id="ARBA00004123"/>
    </source>
</evidence>
<dbReference type="InterPro" id="IPR041977">
    <property type="entry name" value="KOW_Spt5_4"/>
</dbReference>
<feature type="domain" description="KOW" evidence="12">
    <location>
        <begin position="293"/>
        <end position="320"/>
    </location>
</feature>
<name>A0A409W8J2_9AGAR</name>
<keyword evidence="7" id="KW-0539">Nucleus</keyword>
<dbReference type="InterPro" id="IPR014722">
    <property type="entry name" value="Rib_uL2_dom2"/>
</dbReference>
<dbReference type="STRING" id="231916.A0A409W8J2"/>
<comment type="subunit">
    <text evidence="9">Component of the SPT4-SPT5 complex. Interacts with RNA polymerase II.</text>
</comment>
<dbReference type="AlphaFoldDB" id="A0A409W8J2"/>
<evidence type="ECO:0000256" key="5">
    <source>
        <dbReference type="ARBA" id="ARBA00022664"/>
    </source>
</evidence>
<dbReference type="CDD" id="cd06081">
    <property type="entry name" value="KOW_Spt5_1"/>
    <property type="match status" value="1"/>
</dbReference>
<dbReference type="PANTHER" id="PTHR11125:SF7">
    <property type="entry name" value="TRANSCRIPTION ELONGATION FACTOR SPT5"/>
    <property type="match status" value="1"/>
</dbReference>
<keyword evidence="5" id="KW-0507">mRNA processing</keyword>
<dbReference type="InterPro" id="IPR041975">
    <property type="entry name" value="KOW_Spt5_2"/>
</dbReference>
<evidence type="ECO:0000313" key="13">
    <source>
        <dbReference type="EMBL" id="PPQ74743.1"/>
    </source>
</evidence>
<sequence length="905" mass="101528">MPSVHDPSLCQVRVKPGRKKEIVFILVRKTRNVKFAARLLTIHSVFQKDSLPSMIYVEARITKQVQKACNALVGVYPSREIQLVPIQQTANLQQTKKKDTILMPGTWLPIRREKFTKDLAQVVDLTDTGQDIDLQLIPFHALTWTLETTLPSTLKAKSGKREFYGQNNISKSNMAYVFQSDTYKSGFLEKYFKTNALITEDVNPILHEITQFTRRQDGGEINIGNLSAIADGSQKASIVVLRPGDHIEVLDSEQAAIHDDVDEILGDVVTITAQNPGFDNQKQEAPARNIRQRFKPDDHVKTTAAQNTNETSFVVSVSDNALTFISDMSMQEVDTFITNENEVDDEVTTRRSHALLDRRFEEEDLRSPEEIARAVARRHRDPVVPYTGDMNEIPQRLLMPSVHDASLWQVRVKPGREREIVFRLMRKAIDVEFTARPLSILSAFERDSLPRMIYVEAQSAKQVQEACNGLVGVYPSRGIQLVPIEEMASLLQIKKKETTLVPGTWVRIRRRKHAGDLTQVMNLTNTGQDVGLRLIPRIDMNPRDDAALDAQGKKRKKGVTAPGAVCPPQRLFNYEEIIKVYGPKNVSKRNMAYVFQNDTYKDGFLEKFFKTNALITEDVNPTSDEITQFTRRQDGGEDNIVNLSAIAEASRKAAIAVLQPGDHIEVFEGEQAGVHGVIDEIVGDVVTITAQGLDLDGQKMENPARSVRKRFKPGDHVKVMADQNTDETGLVVSVSDNVVTFISDMSMQEFSVFSKDHREVAEVSPGSNVVGNYELYDLVQLDAQTVGVIFKIERDSFRVLDQNGQIRLVQPHQIAMRRDSSKAIATDSEGHELRINDNVKEVDGEGRKGRVLHTHQGYFAFFHNSDITENGGVFVTRARSLASLASNGAVVKRRAKSYGPRSSRS</sequence>
<organism evidence="13 14">
    <name type="scientific">Gymnopilus dilepis</name>
    <dbReference type="NCBI Taxonomy" id="231916"/>
    <lineage>
        <taxon>Eukaryota</taxon>
        <taxon>Fungi</taxon>
        <taxon>Dikarya</taxon>
        <taxon>Basidiomycota</taxon>
        <taxon>Agaricomycotina</taxon>
        <taxon>Agaricomycetes</taxon>
        <taxon>Agaricomycetidae</taxon>
        <taxon>Agaricales</taxon>
        <taxon>Agaricineae</taxon>
        <taxon>Hymenogastraceae</taxon>
        <taxon>Gymnopilus</taxon>
    </lineage>
</organism>
<dbReference type="GO" id="GO:0006397">
    <property type="term" value="P:mRNA processing"/>
    <property type="evidence" value="ECO:0007669"/>
    <property type="project" value="UniProtKB-KW"/>
</dbReference>
<dbReference type="Gene3D" id="2.30.30.30">
    <property type="match status" value="4"/>
</dbReference>
<feature type="domain" description="KOW" evidence="12">
    <location>
        <begin position="710"/>
        <end position="737"/>
    </location>
</feature>
<dbReference type="Pfam" id="PF03439">
    <property type="entry name" value="Spt5-NGN"/>
    <property type="match status" value="2"/>
</dbReference>
<evidence type="ECO:0000256" key="10">
    <source>
        <dbReference type="ARBA" id="ARBA00029865"/>
    </source>
</evidence>
<dbReference type="InterPro" id="IPR039659">
    <property type="entry name" value="SPT5"/>
</dbReference>
<evidence type="ECO:0000256" key="6">
    <source>
        <dbReference type="ARBA" id="ARBA00023163"/>
    </source>
</evidence>
<protein>
    <recommendedName>
        <fullName evidence="3">Transcription elongation factor SPT5</fullName>
    </recommendedName>
    <alternativeName>
        <fullName evidence="10 11">Chromatin Elongation factor SPT5</fullName>
    </alternativeName>
    <alternativeName>
        <fullName evidence="4">Transcription elongation factor spt5</fullName>
    </alternativeName>
</protein>
<dbReference type="InterPro" id="IPR008991">
    <property type="entry name" value="Translation_prot_SH3-like_sf"/>
</dbReference>
<dbReference type="CDD" id="cd06083">
    <property type="entry name" value="KOW_Spt5_3"/>
    <property type="match status" value="1"/>
</dbReference>
<dbReference type="CDD" id="cd06082">
    <property type="entry name" value="KOW_Spt5_2"/>
    <property type="match status" value="1"/>
</dbReference>
<dbReference type="InterPro" id="IPR041976">
    <property type="entry name" value="KOW_Spt5_3"/>
</dbReference>
<evidence type="ECO:0000256" key="2">
    <source>
        <dbReference type="ARBA" id="ARBA00006956"/>
    </source>
</evidence>
<dbReference type="Pfam" id="PF23291">
    <property type="entry name" value="KOW4_SPT5"/>
    <property type="match status" value="1"/>
</dbReference>
<evidence type="ECO:0000256" key="7">
    <source>
        <dbReference type="ARBA" id="ARBA00023242"/>
    </source>
</evidence>
<evidence type="ECO:0000313" key="14">
    <source>
        <dbReference type="Proteomes" id="UP000284706"/>
    </source>
</evidence>
<dbReference type="Pfam" id="PF23037">
    <property type="entry name" value="KOWx_SPT5"/>
    <property type="match status" value="1"/>
</dbReference>
<dbReference type="GO" id="GO:0032044">
    <property type="term" value="C:DSIF complex"/>
    <property type="evidence" value="ECO:0007669"/>
    <property type="project" value="TreeGrafter"/>
</dbReference>
<feature type="domain" description="KOW" evidence="12">
    <location>
        <begin position="832"/>
        <end position="857"/>
    </location>
</feature>
<gene>
    <name evidence="13" type="ORF">CVT26_005075</name>
</gene>
<dbReference type="GO" id="GO:0003729">
    <property type="term" value="F:mRNA binding"/>
    <property type="evidence" value="ECO:0007669"/>
    <property type="project" value="TreeGrafter"/>
</dbReference>
<dbReference type="InterPro" id="IPR005100">
    <property type="entry name" value="NGN-domain"/>
</dbReference>
<dbReference type="FunFam" id="2.30.30.30:FF:000029">
    <property type="entry name" value="Transcription elongation factor SPT5"/>
    <property type="match status" value="1"/>
</dbReference>
<evidence type="ECO:0000256" key="9">
    <source>
        <dbReference type="ARBA" id="ARBA00025870"/>
    </source>
</evidence>
<dbReference type="EMBL" id="NHYE01005317">
    <property type="protein sequence ID" value="PPQ74743.1"/>
    <property type="molecule type" value="Genomic_DNA"/>
</dbReference>
<dbReference type="Pfam" id="PF11942">
    <property type="entry name" value="Spt5_N"/>
    <property type="match status" value="1"/>
</dbReference>
<dbReference type="CDD" id="cd06084">
    <property type="entry name" value="KOW_Spt5_4"/>
    <property type="match status" value="1"/>
</dbReference>
<evidence type="ECO:0000259" key="12">
    <source>
        <dbReference type="SMART" id="SM00739"/>
    </source>
</evidence>
<evidence type="ECO:0000256" key="11">
    <source>
        <dbReference type="ARBA" id="ARBA00031006"/>
    </source>
</evidence>
<dbReference type="InterPro" id="IPR005824">
    <property type="entry name" value="KOW"/>
</dbReference>
<feature type="domain" description="KOW" evidence="12">
    <location>
        <begin position="657"/>
        <end position="684"/>
    </location>
</feature>
<comment type="subcellular location">
    <subcellularLocation>
        <location evidence="1">Nucleus</location>
    </subcellularLocation>
</comment>
<dbReference type="GO" id="GO:0006368">
    <property type="term" value="P:transcription elongation by RNA polymerase II"/>
    <property type="evidence" value="ECO:0007669"/>
    <property type="project" value="TreeGrafter"/>
</dbReference>
<dbReference type="Pfam" id="PF23042">
    <property type="entry name" value="KOW1_SPT5"/>
    <property type="match status" value="1"/>
</dbReference>
<dbReference type="InterPro" id="IPR039385">
    <property type="entry name" value="NGN_Euk"/>
</dbReference>
<dbReference type="Gene3D" id="3.30.70.940">
    <property type="entry name" value="NusG, N-terminal domain"/>
    <property type="match status" value="2"/>
</dbReference>
<dbReference type="PANTHER" id="PTHR11125">
    <property type="entry name" value="SUPPRESSOR OF TY 5"/>
    <property type="match status" value="1"/>
</dbReference>
<evidence type="ECO:0000256" key="3">
    <source>
        <dbReference type="ARBA" id="ARBA00020181"/>
    </source>
</evidence>
<dbReference type="GO" id="GO:0032784">
    <property type="term" value="P:regulation of DNA-templated transcription elongation"/>
    <property type="evidence" value="ECO:0007669"/>
    <property type="project" value="InterPro"/>
</dbReference>
<dbReference type="Pfam" id="PF23284">
    <property type="entry name" value="KOW2_Spt5"/>
    <property type="match status" value="1"/>
</dbReference>
<dbReference type="InParanoid" id="A0A409W8J2"/>
<evidence type="ECO:0000256" key="8">
    <source>
        <dbReference type="ARBA" id="ARBA00024691"/>
    </source>
</evidence>
<keyword evidence="6" id="KW-0804">Transcription</keyword>
<dbReference type="FunFam" id="3.30.70.940:FF:000005">
    <property type="entry name" value="Transcription elongation factor SPT5"/>
    <property type="match status" value="1"/>
</dbReference>
<dbReference type="OrthoDB" id="28901at2759"/>
<comment type="caution">
    <text evidence="13">The sequence shown here is derived from an EMBL/GenBank/DDBJ whole genome shotgun (WGS) entry which is preliminary data.</text>
</comment>
<dbReference type="Proteomes" id="UP000284706">
    <property type="component" value="Unassembled WGS sequence"/>
</dbReference>
<comment type="function">
    <text evidence="8">The SPT4-SPT5 complex mediates both activation and inhibition of transcription elongation, and plays a role in pre-mRNA processing. This complex seems to be important for the stability of the RNA polymerase II elongation machinery on the chromatin template but not for the inherent ability of this machinery to translocate down the gene.</text>
</comment>
<comment type="similarity">
    <text evidence="2">Belongs to the SPT5 family.</text>
</comment>
<dbReference type="SUPFAM" id="SSF50104">
    <property type="entry name" value="Translation proteins SH3-like domain"/>
    <property type="match status" value="2"/>
</dbReference>
<dbReference type="InterPro" id="IPR022581">
    <property type="entry name" value="Spt5_N"/>
</dbReference>
<accession>A0A409W8J2</accession>
<proteinExistence type="inferred from homology"/>
<dbReference type="GO" id="GO:0006357">
    <property type="term" value="P:regulation of transcription by RNA polymerase II"/>
    <property type="evidence" value="ECO:0007669"/>
    <property type="project" value="InterPro"/>
</dbReference>